<gene>
    <name evidence="3" type="ORF">AMATHDRAFT_46840</name>
</gene>
<evidence type="ECO:0000313" key="3">
    <source>
        <dbReference type="EMBL" id="PFH51663.1"/>
    </source>
</evidence>
<dbReference type="Proteomes" id="UP000242287">
    <property type="component" value="Unassembled WGS sequence"/>
</dbReference>
<proteinExistence type="predicted"/>
<protein>
    <submittedName>
        <fullName evidence="3">Uncharacterized protein</fullName>
    </submittedName>
</protein>
<evidence type="ECO:0000313" key="4">
    <source>
        <dbReference type="Proteomes" id="UP000242287"/>
    </source>
</evidence>
<keyword evidence="4" id="KW-1185">Reference proteome</keyword>
<feature type="coiled-coil region" evidence="1">
    <location>
        <begin position="39"/>
        <end position="98"/>
    </location>
</feature>
<accession>A0A2A9NVG9</accession>
<dbReference type="AlphaFoldDB" id="A0A2A9NVG9"/>
<reference evidence="3 4" key="1">
    <citation type="submission" date="2014-02" db="EMBL/GenBank/DDBJ databases">
        <title>Transposable element dynamics among asymbiotic and ectomycorrhizal Amanita fungi.</title>
        <authorList>
            <consortium name="DOE Joint Genome Institute"/>
            <person name="Hess J."/>
            <person name="Skrede I."/>
            <person name="Wolfe B."/>
            <person name="LaButti K."/>
            <person name="Ohm R.A."/>
            <person name="Grigoriev I.V."/>
            <person name="Pringle A."/>
        </authorList>
    </citation>
    <scope>NUCLEOTIDE SEQUENCE [LARGE SCALE GENOMIC DNA]</scope>
    <source>
        <strain evidence="3 4">SKay4041</strain>
    </source>
</reference>
<sequence length="119" mass="14134">MNNDRVIDNRDPESVTQFLVQQATPPVSRELEKTRERRQREINLRIQDAQRQIDRLANREIVRSEGQQEGRIVAEQENERLQEQIQILREQIEQLQVQQRLDRTSRLGSFEDLPPAYAS</sequence>
<dbReference type="EMBL" id="KZ301985">
    <property type="protein sequence ID" value="PFH51663.1"/>
    <property type="molecule type" value="Genomic_DNA"/>
</dbReference>
<evidence type="ECO:0000256" key="2">
    <source>
        <dbReference type="SAM" id="MobiDB-lite"/>
    </source>
</evidence>
<feature type="compositionally biased region" description="Polar residues" evidence="2">
    <location>
        <begin position="14"/>
        <end position="25"/>
    </location>
</feature>
<organism evidence="3 4">
    <name type="scientific">Amanita thiersii Skay4041</name>
    <dbReference type="NCBI Taxonomy" id="703135"/>
    <lineage>
        <taxon>Eukaryota</taxon>
        <taxon>Fungi</taxon>
        <taxon>Dikarya</taxon>
        <taxon>Basidiomycota</taxon>
        <taxon>Agaricomycotina</taxon>
        <taxon>Agaricomycetes</taxon>
        <taxon>Agaricomycetidae</taxon>
        <taxon>Agaricales</taxon>
        <taxon>Pluteineae</taxon>
        <taxon>Amanitaceae</taxon>
        <taxon>Amanita</taxon>
    </lineage>
</organism>
<evidence type="ECO:0000256" key="1">
    <source>
        <dbReference type="SAM" id="Coils"/>
    </source>
</evidence>
<name>A0A2A9NVG9_9AGAR</name>
<keyword evidence="1" id="KW-0175">Coiled coil</keyword>
<feature type="compositionally biased region" description="Basic and acidic residues" evidence="2">
    <location>
        <begin position="1"/>
        <end position="13"/>
    </location>
</feature>
<feature type="region of interest" description="Disordered" evidence="2">
    <location>
        <begin position="1"/>
        <end position="36"/>
    </location>
</feature>